<proteinExistence type="predicted"/>
<dbReference type="AlphaFoldDB" id="A0A1A8WWU6"/>
<evidence type="ECO:0000313" key="2">
    <source>
        <dbReference type="Proteomes" id="UP000078597"/>
    </source>
</evidence>
<dbReference type="Proteomes" id="UP000078597">
    <property type="component" value="Unassembled WGS sequence"/>
</dbReference>
<protein>
    <submittedName>
        <fullName evidence="1">Uncharacterized protein</fullName>
    </submittedName>
</protein>
<sequence>MTSFTNKGGVRHNVFRLNAHKSKNNKEEGKIEKIKEKGKEKTFISCYIREEKTTPVFSYKKIEWLPYGCIEPYGKQFFVFNAFKRDSKFDSEISNIVKPLMNSNNEKIPTETVLCVCDFAKRPLMFLNYLDFKILEANIGKIKEGFRKIEEKLDKSNYLDTKFGLVLKYNLNKTYGMQRVKKGEHNSWGMKKGVFRKRKT</sequence>
<name>A0A1A8WWU6_PLAMA</name>
<reference evidence="2" key="1">
    <citation type="submission" date="2016-05" db="EMBL/GenBank/DDBJ databases">
        <authorList>
            <person name="Naeem Raeece"/>
        </authorList>
    </citation>
    <scope>NUCLEOTIDE SEQUENCE [LARGE SCALE GENOMIC DNA]</scope>
</reference>
<gene>
    <name evidence="1" type="ORF">PMALA_057230</name>
</gene>
<accession>A0A1A8WWU6</accession>
<dbReference type="VEuPathDB" id="PlasmoDB:PmUG01_09043600"/>
<organism evidence="1 2">
    <name type="scientific">Plasmodium malariae</name>
    <dbReference type="NCBI Taxonomy" id="5858"/>
    <lineage>
        <taxon>Eukaryota</taxon>
        <taxon>Sar</taxon>
        <taxon>Alveolata</taxon>
        <taxon>Apicomplexa</taxon>
        <taxon>Aconoidasida</taxon>
        <taxon>Haemosporida</taxon>
        <taxon>Plasmodiidae</taxon>
        <taxon>Plasmodium</taxon>
        <taxon>Plasmodium (Plasmodium)</taxon>
    </lineage>
</organism>
<dbReference type="EMBL" id="FLQW01004387">
    <property type="protein sequence ID" value="SBS96839.1"/>
    <property type="molecule type" value="Genomic_DNA"/>
</dbReference>
<evidence type="ECO:0000313" key="1">
    <source>
        <dbReference type="EMBL" id="SBS96839.1"/>
    </source>
</evidence>